<gene>
    <name evidence="1" type="ORF">OSB04_006426</name>
</gene>
<dbReference type="AlphaFoldDB" id="A0AA38TTG4"/>
<dbReference type="Proteomes" id="UP001172457">
    <property type="component" value="Chromosome 2"/>
</dbReference>
<comment type="caution">
    <text evidence="1">The sequence shown here is derived from an EMBL/GenBank/DDBJ whole genome shotgun (WGS) entry which is preliminary data.</text>
</comment>
<keyword evidence="2" id="KW-1185">Reference proteome</keyword>
<dbReference type="Pfam" id="PF08284">
    <property type="entry name" value="RVP_2"/>
    <property type="match status" value="1"/>
</dbReference>
<dbReference type="EMBL" id="JARYMX010000002">
    <property type="protein sequence ID" value="KAJ9561266.1"/>
    <property type="molecule type" value="Genomic_DNA"/>
</dbReference>
<sequence>MELKIETTLTARNLEARVYGRGGIEDATMWTSKRFQMPYLKERISGDCLCDGYQERKMFPTLVVNLNVVVDSSWNKPIAKKIQKVENVYKDYTIEIFEVEFQINLIPIPTKEIGVMINMDWLSWN</sequence>
<accession>A0AA38TTG4</accession>
<proteinExistence type="predicted"/>
<organism evidence="1 2">
    <name type="scientific">Centaurea solstitialis</name>
    <name type="common">yellow star-thistle</name>
    <dbReference type="NCBI Taxonomy" id="347529"/>
    <lineage>
        <taxon>Eukaryota</taxon>
        <taxon>Viridiplantae</taxon>
        <taxon>Streptophyta</taxon>
        <taxon>Embryophyta</taxon>
        <taxon>Tracheophyta</taxon>
        <taxon>Spermatophyta</taxon>
        <taxon>Magnoliopsida</taxon>
        <taxon>eudicotyledons</taxon>
        <taxon>Gunneridae</taxon>
        <taxon>Pentapetalae</taxon>
        <taxon>asterids</taxon>
        <taxon>campanulids</taxon>
        <taxon>Asterales</taxon>
        <taxon>Asteraceae</taxon>
        <taxon>Carduoideae</taxon>
        <taxon>Cardueae</taxon>
        <taxon>Centaureinae</taxon>
        <taxon>Centaurea</taxon>
    </lineage>
</organism>
<evidence type="ECO:0000313" key="2">
    <source>
        <dbReference type="Proteomes" id="UP001172457"/>
    </source>
</evidence>
<protein>
    <submittedName>
        <fullName evidence="1">Uncharacterized protein</fullName>
    </submittedName>
</protein>
<name>A0AA38TTG4_9ASTR</name>
<reference evidence="1" key="1">
    <citation type="submission" date="2023-03" db="EMBL/GenBank/DDBJ databases">
        <title>Chromosome-scale reference genome and RAD-based genetic map of yellow starthistle (Centaurea solstitialis) reveal putative structural variation and QTLs associated with invader traits.</title>
        <authorList>
            <person name="Reatini B."/>
            <person name="Cang F.A."/>
            <person name="Jiang Q."/>
            <person name="Mckibben M.T.W."/>
            <person name="Barker M.S."/>
            <person name="Rieseberg L.H."/>
            <person name="Dlugosch K.M."/>
        </authorList>
    </citation>
    <scope>NUCLEOTIDE SEQUENCE</scope>
    <source>
        <strain evidence="1">CAN-66</strain>
        <tissue evidence="1">Leaf</tissue>
    </source>
</reference>
<evidence type="ECO:0000313" key="1">
    <source>
        <dbReference type="EMBL" id="KAJ9561266.1"/>
    </source>
</evidence>